<dbReference type="InterPro" id="IPR001034">
    <property type="entry name" value="DeoR_HTH"/>
</dbReference>
<dbReference type="InterPro" id="IPR036388">
    <property type="entry name" value="WH-like_DNA-bd_sf"/>
</dbReference>
<dbReference type="Gene3D" id="1.10.10.10">
    <property type="entry name" value="Winged helix-like DNA-binding domain superfamily/Winged helix DNA-binding domain"/>
    <property type="match status" value="1"/>
</dbReference>
<evidence type="ECO:0000259" key="5">
    <source>
        <dbReference type="PROSITE" id="PS51000"/>
    </source>
</evidence>
<dbReference type="Pfam" id="PF00455">
    <property type="entry name" value="DeoRC"/>
    <property type="match status" value="1"/>
</dbReference>
<dbReference type="PROSITE" id="PS51000">
    <property type="entry name" value="HTH_DEOR_2"/>
    <property type="match status" value="1"/>
</dbReference>
<keyword evidence="7" id="KW-1185">Reference proteome</keyword>
<dbReference type="Gene3D" id="3.40.50.1360">
    <property type="match status" value="1"/>
</dbReference>
<dbReference type="Proteomes" id="UP000291469">
    <property type="component" value="Chromosome"/>
</dbReference>
<dbReference type="GO" id="GO:0003700">
    <property type="term" value="F:DNA-binding transcription factor activity"/>
    <property type="evidence" value="ECO:0007669"/>
    <property type="project" value="InterPro"/>
</dbReference>
<protein>
    <submittedName>
        <fullName evidence="6">DeoR/GlpR transcriptional regulator</fullName>
    </submittedName>
</protein>
<dbReference type="SMART" id="SM01134">
    <property type="entry name" value="DeoRC"/>
    <property type="match status" value="1"/>
</dbReference>
<gene>
    <name evidence="6" type="ORF">ER308_20325</name>
</gene>
<evidence type="ECO:0000313" key="7">
    <source>
        <dbReference type="Proteomes" id="UP000291469"/>
    </source>
</evidence>
<organism evidence="6 7">
    <name type="scientific">Egibacter rhizosphaerae</name>
    <dbReference type="NCBI Taxonomy" id="1670831"/>
    <lineage>
        <taxon>Bacteria</taxon>
        <taxon>Bacillati</taxon>
        <taxon>Actinomycetota</taxon>
        <taxon>Nitriliruptoria</taxon>
        <taxon>Egibacterales</taxon>
        <taxon>Egibacteraceae</taxon>
        <taxon>Egibacter</taxon>
    </lineage>
</organism>
<dbReference type="InterPro" id="IPR036390">
    <property type="entry name" value="WH_DNA-bd_sf"/>
</dbReference>
<dbReference type="InterPro" id="IPR037171">
    <property type="entry name" value="NagB/RpiA_transferase-like"/>
</dbReference>
<feature type="domain" description="HTH deoR-type" evidence="5">
    <location>
        <begin position="49"/>
        <end position="104"/>
    </location>
</feature>
<evidence type="ECO:0000256" key="1">
    <source>
        <dbReference type="ARBA" id="ARBA00023015"/>
    </source>
</evidence>
<dbReference type="OrthoDB" id="7688673at2"/>
<dbReference type="PROSITE" id="PS00894">
    <property type="entry name" value="HTH_DEOR_1"/>
    <property type="match status" value="1"/>
</dbReference>
<accession>A0A411YKF6</accession>
<reference evidence="6 7" key="1">
    <citation type="submission" date="2019-01" db="EMBL/GenBank/DDBJ databases">
        <title>Egibacter rhizosphaerae EGI 80759T.</title>
        <authorList>
            <person name="Chen D.-D."/>
            <person name="Tian Y."/>
            <person name="Jiao J.-Y."/>
            <person name="Zhang X.-T."/>
            <person name="Zhang Y.-G."/>
            <person name="Zhang Y."/>
            <person name="Xiao M."/>
            <person name="Shu W.-S."/>
            <person name="Li W.-J."/>
        </authorList>
    </citation>
    <scope>NUCLEOTIDE SEQUENCE [LARGE SCALE GENOMIC DNA]</scope>
    <source>
        <strain evidence="6 7">EGI 80759</strain>
    </source>
</reference>
<evidence type="ECO:0000256" key="3">
    <source>
        <dbReference type="ARBA" id="ARBA00023163"/>
    </source>
</evidence>
<dbReference type="GO" id="GO:0003677">
    <property type="term" value="F:DNA binding"/>
    <property type="evidence" value="ECO:0007669"/>
    <property type="project" value="UniProtKB-KW"/>
</dbReference>
<dbReference type="SUPFAM" id="SSF46785">
    <property type="entry name" value="Winged helix' DNA-binding domain"/>
    <property type="match status" value="1"/>
</dbReference>
<keyword evidence="2" id="KW-0238">DNA-binding</keyword>
<dbReference type="InterPro" id="IPR014036">
    <property type="entry name" value="DeoR-like_C"/>
</dbReference>
<keyword evidence="3" id="KW-0804">Transcription</keyword>
<feature type="compositionally biased region" description="Basic and acidic residues" evidence="4">
    <location>
        <begin position="23"/>
        <end position="50"/>
    </location>
</feature>
<evidence type="ECO:0000313" key="6">
    <source>
        <dbReference type="EMBL" id="QBI21682.1"/>
    </source>
</evidence>
<dbReference type="PANTHER" id="PTHR30363">
    <property type="entry name" value="HTH-TYPE TRANSCRIPTIONAL REGULATOR SRLR-RELATED"/>
    <property type="match status" value="1"/>
</dbReference>
<dbReference type="EMBL" id="CP036402">
    <property type="protein sequence ID" value="QBI21682.1"/>
    <property type="molecule type" value="Genomic_DNA"/>
</dbReference>
<keyword evidence="1" id="KW-0805">Transcription regulation</keyword>
<dbReference type="KEGG" id="erz:ER308_20325"/>
<evidence type="ECO:0000256" key="2">
    <source>
        <dbReference type="ARBA" id="ARBA00023125"/>
    </source>
</evidence>
<proteinExistence type="predicted"/>
<dbReference type="InterPro" id="IPR050313">
    <property type="entry name" value="Carb_Metab_HTH_regulators"/>
</dbReference>
<dbReference type="Pfam" id="PF08220">
    <property type="entry name" value="HTH_DeoR"/>
    <property type="match status" value="1"/>
</dbReference>
<evidence type="ECO:0000256" key="4">
    <source>
        <dbReference type="SAM" id="MobiDB-lite"/>
    </source>
</evidence>
<dbReference type="SUPFAM" id="SSF100950">
    <property type="entry name" value="NagB/RpiA/CoA transferase-like"/>
    <property type="match status" value="1"/>
</dbReference>
<name>A0A411YKF6_9ACTN</name>
<dbReference type="PANTHER" id="PTHR30363:SF44">
    <property type="entry name" value="AGA OPERON TRANSCRIPTIONAL REPRESSOR-RELATED"/>
    <property type="match status" value="1"/>
</dbReference>
<feature type="region of interest" description="Disordered" evidence="4">
    <location>
        <begin position="1"/>
        <end position="50"/>
    </location>
</feature>
<dbReference type="SMART" id="SM00420">
    <property type="entry name" value="HTH_DEOR"/>
    <property type="match status" value="1"/>
</dbReference>
<dbReference type="InterPro" id="IPR018356">
    <property type="entry name" value="Tscrpt_reg_HTH_DeoR_CS"/>
</dbReference>
<sequence>MRAPPGVGSVGRERSGRILGLSDRADQESVGCGRRERGRRGAGEERSMQAEQRRQRILAELALGEVQVATLCARLEASEATIRRDLRVLVERGQAQRTYGGAAPLRGSEPTVREKAERNVDAKHQLAAAAAASVRDGDMLVLDAGTTTARLASELHGRRGLTVLTNGLSVLDVLREHEDMELIVVGGAVRSISQALLGPVAESAMRLVQPDHAFIGADGVHPQWGVNCASLPHSSWKQAAAQAAQRVTVLADASKLMAAPYRWWAPMPSGTTVLSNHDARADQQAPFVDSALELQVT</sequence>
<dbReference type="PRINTS" id="PR00037">
    <property type="entry name" value="HTHLACR"/>
</dbReference>
<dbReference type="AlphaFoldDB" id="A0A411YKF6"/>